<evidence type="ECO:0000313" key="2">
    <source>
        <dbReference type="Proteomes" id="UP000053558"/>
    </source>
</evidence>
<organism evidence="1 2">
    <name type="scientific">Coniophora puteana (strain RWD-64-598)</name>
    <name type="common">Brown rot fungus</name>
    <dbReference type="NCBI Taxonomy" id="741705"/>
    <lineage>
        <taxon>Eukaryota</taxon>
        <taxon>Fungi</taxon>
        <taxon>Dikarya</taxon>
        <taxon>Basidiomycota</taxon>
        <taxon>Agaricomycotina</taxon>
        <taxon>Agaricomycetes</taxon>
        <taxon>Agaricomycetidae</taxon>
        <taxon>Boletales</taxon>
        <taxon>Coniophorineae</taxon>
        <taxon>Coniophoraceae</taxon>
        <taxon>Coniophora</taxon>
    </lineage>
</organism>
<reference evidence="2" key="1">
    <citation type="journal article" date="2012" name="Science">
        <title>The Paleozoic origin of enzymatic lignin decomposition reconstructed from 31 fungal genomes.</title>
        <authorList>
            <person name="Floudas D."/>
            <person name="Binder M."/>
            <person name="Riley R."/>
            <person name="Barry K."/>
            <person name="Blanchette R.A."/>
            <person name="Henrissat B."/>
            <person name="Martinez A.T."/>
            <person name="Otillar R."/>
            <person name="Spatafora J.W."/>
            <person name="Yadav J.S."/>
            <person name="Aerts A."/>
            <person name="Benoit I."/>
            <person name="Boyd A."/>
            <person name="Carlson A."/>
            <person name="Copeland A."/>
            <person name="Coutinho P.M."/>
            <person name="de Vries R.P."/>
            <person name="Ferreira P."/>
            <person name="Findley K."/>
            <person name="Foster B."/>
            <person name="Gaskell J."/>
            <person name="Glotzer D."/>
            <person name="Gorecki P."/>
            <person name="Heitman J."/>
            <person name="Hesse C."/>
            <person name="Hori C."/>
            <person name="Igarashi K."/>
            <person name="Jurgens J.A."/>
            <person name="Kallen N."/>
            <person name="Kersten P."/>
            <person name="Kohler A."/>
            <person name="Kuees U."/>
            <person name="Kumar T.K.A."/>
            <person name="Kuo A."/>
            <person name="LaButti K."/>
            <person name="Larrondo L.F."/>
            <person name="Lindquist E."/>
            <person name="Ling A."/>
            <person name="Lombard V."/>
            <person name="Lucas S."/>
            <person name="Lundell T."/>
            <person name="Martin R."/>
            <person name="McLaughlin D.J."/>
            <person name="Morgenstern I."/>
            <person name="Morin E."/>
            <person name="Murat C."/>
            <person name="Nagy L.G."/>
            <person name="Nolan M."/>
            <person name="Ohm R.A."/>
            <person name="Patyshakuliyeva A."/>
            <person name="Rokas A."/>
            <person name="Ruiz-Duenas F.J."/>
            <person name="Sabat G."/>
            <person name="Salamov A."/>
            <person name="Samejima M."/>
            <person name="Schmutz J."/>
            <person name="Slot J.C."/>
            <person name="St John F."/>
            <person name="Stenlid J."/>
            <person name="Sun H."/>
            <person name="Sun S."/>
            <person name="Syed K."/>
            <person name="Tsang A."/>
            <person name="Wiebenga A."/>
            <person name="Young D."/>
            <person name="Pisabarro A."/>
            <person name="Eastwood D.C."/>
            <person name="Martin F."/>
            <person name="Cullen D."/>
            <person name="Grigoriev I.V."/>
            <person name="Hibbett D.S."/>
        </authorList>
    </citation>
    <scope>NUCLEOTIDE SEQUENCE [LARGE SCALE GENOMIC DNA]</scope>
    <source>
        <strain evidence="2">RWD-64-598 SS2</strain>
    </source>
</reference>
<dbReference type="KEGG" id="cput:CONPUDRAFT_148153"/>
<sequence length="108" mass="11735">MLRMVRTFAGSAGDEDEAPIQGPNTSSDYVLRAVFIRFAAAAEGKVESFLRESLSSCKTGFKMTSLSCPESMCAGTNGKPKVLKSRRNLKTLVKSKQYAVPAFHTPID</sequence>
<accession>A0A5M3N3Q3</accession>
<dbReference type="OrthoDB" id="2690272at2759"/>
<dbReference type="EMBL" id="JH711573">
    <property type="protein sequence ID" value="EIW86030.1"/>
    <property type="molecule type" value="Genomic_DNA"/>
</dbReference>
<gene>
    <name evidence="1" type="ORF">CONPUDRAFT_148153</name>
</gene>
<dbReference type="AlphaFoldDB" id="A0A5M3N3Q3"/>
<keyword evidence="2" id="KW-1185">Reference proteome</keyword>
<protein>
    <submittedName>
        <fullName evidence="1">Uncharacterized protein</fullName>
    </submittedName>
</protein>
<comment type="caution">
    <text evidence="1">The sequence shown here is derived from an EMBL/GenBank/DDBJ whole genome shotgun (WGS) entry which is preliminary data.</text>
</comment>
<dbReference type="RefSeq" id="XP_007762989.1">
    <property type="nucleotide sequence ID" value="XM_007764799.1"/>
</dbReference>
<evidence type="ECO:0000313" key="1">
    <source>
        <dbReference type="EMBL" id="EIW86030.1"/>
    </source>
</evidence>
<name>A0A5M3N3Q3_CONPW</name>
<dbReference type="Proteomes" id="UP000053558">
    <property type="component" value="Unassembled WGS sequence"/>
</dbReference>
<proteinExistence type="predicted"/>
<dbReference type="GeneID" id="19202454"/>